<evidence type="ECO:0000256" key="1">
    <source>
        <dbReference type="SAM" id="MobiDB-lite"/>
    </source>
</evidence>
<dbReference type="Pfam" id="PF12776">
    <property type="entry name" value="Myb_DNA-bind_3"/>
    <property type="match status" value="1"/>
</dbReference>
<dbReference type="AlphaFoldDB" id="A0AAN7FZQ0"/>
<accession>A0AAN7FZQ0</accession>
<feature type="domain" description="Myb/SANT-like" evidence="2">
    <location>
        <begin position="10"/>
        <end position="56"/>
    </location>
</feature>
<dbReference type="PANTHER" id="PTHR47584:SF14">
    <property type="entry name" value="L10-INTERACTING MYB DOMAIN-CONTAINING PROTEIN-LIKE"/>
    <property type="match status" value="1"/>
</dbReference>
<evidence type="ECO:0000259" key="2">
    <source>
        <dbReference type="Pfam" id="PF12776"/>
    </source>
</evidence>
<organism evidence="3 4">
    <name type="scientific">Quercus rubra</name>
    <name type="common">Northern red oak</name>
    <name type="synonym">Quercus borealis</name>
    <dbReference type="NCBI Taxonomy" id="3512"/>
    <lineage>
        <taxon>Eukaryota</taxon>
        <taxon>Viridiplantae</taxon>
        <taxon>Streptophyta</taxon>
        <taxon>Embryophyta</taxon>
        <taxon>Tracheophyta</taxon>
        <taxon>Spermatophyta</taxon>
        <taxon>Magnoliopsida</taxon>
        <taxon>eudicotyledons</taxon>
        <taxon>Gunneridae</taxon>
        <taxon>Pentapetalae</taxon>
        <taxon>rosids</taxon>
        <taxon>fabids</taxon>
        <taxon>Fagales</taxon>
        <taxon>Fagaceae</taxon>
        <taxon>Quercus</taxon>
    </lineage>
</organism>
<comment type="caution">
    <text evidence="3">The sequence shown here is derived from an EMBL/GenBank/DDBJ whole genome shotgun (WGS) entry which is preliminary data.</text>
</comment>
<dbReference type="InterPro" id="IPR045026">
    <property type="entry name" value="LIMYB"/>
</dbReference>
<gene>
    <name evidence="3" type="ORF">RGQ29_009307</name>
</gene>
<protein>
    <recommendedName>
        <fullName evidence="2">Myb/SANT-like domain-containing protein</fullName>
    </recommendedName>
</protein>
<keyword evidence="4" id="KW-1185">Reference proteome</keyword>
<dbReference type="PANTHER" id="PTHR47584">
    <property type="match status" value="1"/>
</dbReference>
<sequence>MTSKHPSHIEHHFIDLIVDEQQKGNMEHGVFKPKAWLSITKTLNEQTGKSFTPKQTTQTVTASNEVWANVIAGDNKAAALRKKGCPNYEKLKQLFALNTATSSLQISSNTPAPDSDEEHVLEEKLANKACEAHHTQLDDDDCYNPNMEGVTQDDPTVDEQTQRADKRPMEEPTTKGKKVAKKNDRASEMIMALQEYTALARERFSKKKGNSGDPCSLGRALEVLNQYTDLDDDTYLNIAEALQKKEKRVLFMGMSEQRRRRFMERHAE</sequence>
<dbReference type="EMBL" id="JAXUIC010000002">
    <property type="protein sequence ID" value="KAK4599195.1"/>
    <property type="molecule type" value="Genomic_DNA"/>
</dbReference>
<dbReference type="InterPro" id="IPR024752">
    <property type="entry name" value="Myb/SANT-like_dom"/>
</dbReference>
<reference evidence="3 4" key="1">
    <citation type="journal article" date="2023" name="G3 (Bethesda)">
        <title>A haplotype-resolved chromosome-scale genome for Quercus rubra L. provides insights into the genetics of adaptive traits for red oak species.</title>
        <authorList>
            <person name="Kapoor B."/>
            <person name="Jenkins J."/>
            <person name="Schmutz J."/>
            <person name="Zhebentyayeva T."/>
            <person name="Kuelheim C."/>
            <person name="Coggeshall M."/>
            <person name="Heim C."/>
            <person name="Lasky J.R."/>
            <person name="Leites L."/>
            <person name="Islam-Faridi N."/>
            <person name="Romero-Severson J."/>
            <person name="DeLeo V.L."/>
            <person name="Lucas S.M."/>
            <person name="Lazic D."/>
            <person name="Gailing O."/>
            <person name="Carlson J."/>
            <person name="Staton M."/>
        </authorList>
    </citation>
    <scope>NUCLEOTIDE SEQUENCE [LARGE SCALE GENOMIC DNA]</scope>
    <source>
        <strain evidence="3">Pseudo-F2</strain>
    </source>
</reference>
<proteinExistence type="predicted"/>
<evidence type="ECO:0000313" key="3">
    <source>
        <dbReference type="EMBL" id="KAK4599195.1"/>
    </source>
</evidence>
<evidence type="ECO:0000313" key="4">
    <source>
        <dbReference type="Proteomes" id="UP001324115"/>
    </source>
</evidence>
<name>A0AAN7FZQ0_QUERU</name>
<dbReference type="Proteomes" id="UP001324115">
    <property type="component" value="Unassembled WGS sequence"/>
</dbReference>
<feature type="compositionally biased region" description="Basic and acidic residues" evidence="1">
    <location>
        <begin position="160"/>
        <end position="174"/>
    </location>
</feature>
<feature type="region of interest" description="Disordered" evidence="1">
    <location>
        <begin position="136"/>
        <end position="178"/>
    </location>
</feature>